<dbReference type="PRINTS" id="PR00421">
    <property type="entry name" value="THIOREDOXIN"/>
</dbReference>
<feature type="region of interest" description="Disordered" evidence="2">
    <location>
        <begin position="108"/>
        <end position="129"/>
    </location>
</feature>
<dbReference type="PROSITE" id="PS51352">
    <property type="entry name" value="THIOREDOXIN_2"/>
    <property type="match status" value="1"/>
</dbReference>
<dbReference type="PROSITE" id="PS00194">
    <property type="entry name" value="THIOREDOXIN_1"/>
    <property type="match status" value="1"/>
</dbReference>
<dbReference type="Gene3D" id="3.40.30.10">
    <property type="entry name" value="Glutaredoxin"/>
    <property type="match status" value="1"/>
</dbReference>
<organism evidence="4 5">
    <name type="scientific">Marasmiellus scandens</name>
    <dbReference type="NCBI Taxonomy" id="2682957"/>
    <lineage>
        <taxon>Eukaryota</taxon>
        <taxon>Fungi</taxon>
        <taxon>Dikarya</taxon>
        <taxon>Basidiomycota</taxon>
        <taxon>Agaricomycotina</taxon>
        <taxon>Agaricomycetes</taxon>
        <taxon>Agaricomycetidae</taxon>
        <taxon>Agaricales</taxon>
        <taxon>Marasmiineae</taxon>
        <taxon>Omphalotaceae</taxon>
        <taxon>Marasmiellus</taxon>
    </lineage>
</organism>
<dbReference type="InterPro" id="IPR013766">
    <property type="entry name" value="Thioredoxin_domain"/>
</dbReference>
<dbReference type="CDD" id="cd02947">
    <property type="entry name" value="TRX_family"/>
    <property type="match status" value="1"/>
</dbReference>
<dbReference type="SUPFAM" id="SSF52833">
    <property type="entry name" value="Thioredoxin-like"/>
    <property type="match status" value="1"/>
</dbReference>
<comment type="caution">
    <text evidence="4">The sequence shown here is derived from an EMBL/GenBank/DDBJ whole genome shotgun (WGS) entry which is preliminary data.</text>
</comment>
<dbReference type="Pfam" id="PF00085">
    <property type="entry name" value="Thioredoxin"/>
    <property type="match status" value="1"/>
</dbReference>
<keyword evidence="5" id="KW-1185">Reference proteome</keyword>
<reference evidence="4 5" key="1">
    <citation type="submission" date="2024-01" db="EMBL/GenBank/DDBJ databases">
        <title>A draft genome for the cacao thread blight pathogen Marasmiellus scandens.</title>
        <authorList>
            <person name="Baruah I.K."/>
            <person name="Leung J."/>
            <person name="Bukari Y."/>
            <person name="Amoako-Attah I."/>
            <person name="Meinhardt L.W."/>
            <person name="Bailey B.A."/>
            <person name="Cohen S.P."/>
        </authorList>
    </citation>
    <scope>NUCLEOTIDE SEQUENCE [LARGE SCALE GENOMIC DNA]</scope>
    <source>
        <strain evidence="4 5">GH-19</strain>
    </source>
</reference>
<name>A0ABR1JPX9_9AGAR</name>
<dbReference type="InterPro" id="IPR017937">
    <property type="entry name" value="Thioredoxin_CS"/>
</dbReference>
<proteinExistence type="predicted"/>
<feature type="domain" description="Thioredoxin" evidence="3">
    <location>
        <begin position="1"/>
        <end position="123"/>
    </location>
</feature>
<sequence>MSITHIDSLSQLNGILSKSKDKVSVIDFHATWCGPCHAIAPTFESLAKQYTNVNFLKVDVDAAKDVASLYKVSAMPTFIFLRGETKIDQVRGADRGALTAAVQKHAGSSSSGSFAGKGRTLGGDSAPLRPREVADDVRRGLGNANQSFEAAFSPQTRVFLCLLGAYALFWYLSS</sequence>
<evidence type="ECO:0000313" key="4">
    <source>
        <dbReference type="EMBL" id="KAK7465428.1"/>
    </source>
</evidence>
<keyword evidence="1" id="KW-1015">Disulfide bond</keyword>
<dbReference type="InterPro" id="IPR036249">
    <property type="entry name" value="Thioredoxin-like_sf"/>
</dbReference>
<dbReference type="PANTHER" id="PTHR46115">
    <property type="entry name" value="THIOREDOXIN-LIKE PROTEIN 1"/>
    <property type="match status" value="1"/>
</dbReference>
<evidence type="ECO:0000256" key="1">
    <source>
        <dbReference type="ARBA" id="ARBA00023157"/>
    </source>
</evidence>
<gene>
    <name evidence="4" type="primary">TRX3</name>
    <name evidence="4" type="ORF">VKT23_005406</name>
</gene>
<accession>A0ABR1JPX9</accession>
<evidence type="ECO:0000256" key="2">
    <source>
        <dbReference type="SAM" id="MobiDB-lite"/>
    </source>
</evidence>
<evidence type="ECO:0000313" key="5">
    <source>
        <dbReference type="Proteomes" id="UP001498398"/>
    </source>
</evidence>
<evidence type="ECO:0000259" key="3">
    <source>
        <dbReference type="PROSITE" id="PS51352"/>
    </source>
</evidence>
<protein>
    <submittedName>
        <fullName evidence="4">Mitochondrial thioredoxin</fullName>
    </submittedName>
</protein>
<dbReference type="Proteomes" id="UP001498398">
    <property type="component" value="Unassembled WGS sequence"/>
</dbReference>
<dbReference type="EMBL" id="JBANRG010000006">
    <property type="protein sequence ID" value="KAK7465428.1"/>
    <property type="molecule type" value="Genomic_DNA"/>
</dbReference>